<evidence type="ECO:0000259" key="6">
    <source>
        <dbReference type="PROSITE" id="PS51471"/>
    </source>
</evidence>
<dbReference type="AlphaFoldDB" id="A0A371E3A4"/>
<evidence type="ECO:0000256" key="4">
    <source>
        <dbReference type="ARBA" id="ARBA00023004"/>
    </source>
</evidence>
<protein>
    <submittedName>
        <fullName evidence="7">Protein SRG1</fullName>
    </submittedName>
</protein>
<dbReference type="Gene3D" id="2.60.120.330">
    <property type="entry name" value="B-lactam Antibiotic, Isopenicillin N Synthase, Chain"/>
    <property type="match status" value="1"/>
</dbReference>
<dbReference type="GO" id="GO:0046872">
    <property type="term" value="F:metal ion binding"/>
    <property type="evidence" value="ECO:0007669"/>
    <property type="project" value="UniProtKB-KW"/>
</dbReference>
<dbReference type="GO" id="GO:0016491">
    <property type="term" value="F:oxidoreductase activity"/>
    <property type="evidence" value="ECO:0007669"/>
    <property type="project" value="UniProtKB-KW"/>
</dbReference>
<dbReference type="InterPro" id="IPR050295">
    <property type="entry name" value="Plant_2OG-oxidoreductases"/>
</dbReference>
<dbReference type="PANTHER" id="PTHR47991">
    <property type="entry name" value="OXOGLUTARATE/IRON-DEPENDENT DIOXYGENASE"/>
    <property type="match status" value="1"/>
</dbReference>
<dbReference type="PROSITE" id="PS51471">
    <property type="entry name" value="FE2OG_OXY"/>
    <property type="match status" value="1"/>
</dbReference>
<dbReference type="OrthoDB" id="288590at2759"/>
<organism evidence="7 8">
    <name type="scientific">Mucuna pruriens</name>
    <name type="common">Velvet bean</name>
    <name type="synonym">Dolichos pruriens</name>
    <dbReference type="NCBI Taxonomy" id="157652"/>
    <lineage>
        <taxon>Eukaryota</taxon>
        <taxon>Viridiplantae</taxon>
        <taxon>Streptophyta</taxon>
        <taxon>Embryophyta</taxon>
        <taxon>Tracheophyta</taxon>
        <taxon>Spermatophyta</taxon>
        <taxon>Magnoliopsida</taxon>
        <taxon>eudicotyledons</taxon>
        <taxon>Gunneridae</taxon>
        <taxon>Pentapetalae</taxon>
        <taxon>rosids</taxon>
        <taxon>fabids</taxon>
        <taxon>Fabales</taxon>
        <taxon>Fabaceae</taxon>
        <taxon>Papilionoideae</taxon>
        <taxon>50 kb inversion clade</taxon>
        <taxon>NPAAA clade</taxon>
        <taxon>indigoferoid/millettioid clade</taxon>
        <taxon>Phaseoleae</taxon>
        <taxon>Mucuna</taxon>
    </lineage>
</organism>
<reference evidence="7" key="1">
    <citation type="submission" date="2018-05" db="EMBL/GenBank/DDBJ databases">
        <title>Draft genome of Mucuna pruriens seed.</title>
        <authorList>
            <person name="Nnadi N.E."/>
            <person name="Vos R."/>
            <person name="Hasami M.H."/>
            <person name="Devisetty U.K."/>
            <person name="Aguiy J.C."/>
        </authorList>
    </citation>
    <scope>NUCLEOTIDE SEQUENCE [LARGE SCALE GENOMIC DNA]</scope>
    <source>
        <strain evidence="7">JCA_2017</strain>
    </source>
</reference>
<comment type="similarity">
    <text evidence="1 5">Belongs to the iron/ascorbate-dependent oxidoreductase family.</text>
</comment>
<dbReference type="Proteomes" id="UP000257109">
    <property type="component" value="Unassembled WGS sequence"/>
</dbReference>
<evidence type="ECO:0000256" key="2">
    <source>
        <dbReference type="ARBA" id="ARBA00022723"/>
    </source>
</evidence>
<evidence type="ECO:0000313" key="7">
    <source>
        <dbReference type="EMBL" id="RDX60495.1"/>
    </source>
</evidence>
<comment type="caution">
    <text evidence="7">The sequence shown here is derived from an EMBL/GenBank/DDBJ whole genome shotgun (WGS) entry which is preliminary data.</text>
</comment>
<dbReference type="InterPro" id="IPR005123">
    <property type="entry name" value="Oxoglu/Fe-dep_dioxygenase_dom"/>
</dbReference>
<keyword evidence="8" id="KW-1185">Reference proteome</keyword>
<sequence length="365" mass="41756">MDSIAANLESSLSVPSVQELAFQRPEKVPPRYIRDEDGDDIIGTYPSEPSLRVPFIDMAKLVNANTHQHELHKLHLACKDWGVFQLVNHGVSNTSLKNMGNQVQRFFELPLQEKKRWAQRPGSLEGYGQAFVTSEDQKLDWNDMIFLKCLPIQNRKLDLWPQNPPEFRCGALLQLVIRETLERYSEDIRKVTISIVKFITMSLGLQDTQLSESFREGLYDTRMNCYPPCPEPERVLGIVPHADNSGITLLLDCADFPALQFLKDKKWVNVEPIEGAIVVNIGQIIEVMSNGIYKAPEHRAVVNKLKERFSIVTFCYPSPCTDIGPVDKLIREGEVAVYKKLTHAEYFTKFFNRDLEESFIDSLRV</sequence>
<accession>A0A371E3A4</accession>
<dbReference type="STRING" id="157652.A0A371E3A4"/>
<proteinExistence type="inferred from homology"/>
<evidence type="ECO:0000256" key="5">
    <source>
        <dbReference type="RuleBase" id="RU003682"/>
    </source>
</evidence>
<evidence type="ECO:0000256" key="1">
    <source>
        <dbReference type="ARBA" id="ARBA00008056"/>
    </source>
</evidence>
<dbReference type="Pfam" id="PF14226">
    <property type="entry name" value="DIOX_N"/>
    <property type="match status" value="1"/>
</dbReference>
<keyword evidence="2 5" id="KW-0479">Metal-binding</keyword>
<feature type="domain" description="Fe2OG dioxygenase" evidence="6">
    <location>
        <begin position="217"/>
        <end position="317"/>
    </location>
</feature>
<dbReference type="FunFam" id="2.60.120.330:FF:000079">
    <property type="entry name" value="Protein SRG1"/>
    <property type="match status" value="1"/>
</dbReference>
<dbReference type="GO" id="GO:0031418">
    <property type="term" value="F:L-ascorbic acid binding"/>
    <property type="evidence" value="ECO:0007669"/>
    <property type="project" value="UniProtKB-KW"/>
</dbReference>
<dbReference type="InterPro" id="IPR027443">
    <property type="entry name" value="IPNS-like_sf"/>
</dbReference>
<name>A0A371E3A4_MUCPR</name>
<gene>
    <name evidence="7" type="primary">SRG1</name>
    <name evidence="7" type="ORF">CR513_61359</name>
</gene>
<evidence type="ECO:0000313" key="8">
    <source>
        <dbReference type="Proteomes" id="UP000257109"/>
    </source>
</evidence>
<dbReference type="InterPro" id="IPR044861">
    <property type="entry name" value="IPNS-like_FE2OG_OXY"/>
</dbReference>
<dbReference type="SUPFAM" id="SSF51197">
    <property type="entry name" value="Clavaminate synthase-like"/>
    <property type="match status" value="1"/>
</dbReference>
<dbReference type="Pfam" id="PF03171">
    <property type="entry name" value="2OG-FeII_Oxy"/>
    <property type="match status" value="1"/>
</dbReference>
<keyword evidence="3" id="KW-0847">Vitamin C</keyword>
<keyword evidence="5" id="KW-0560">Oxidoreductase</keyword>
<evidence type="ECO:0000256" key="3">
    <source>
        <dbReference type="ARBA" id="ARBA00022896"/>
    </source>
</evidence>
<dbReference type="InterPro" id="IPR026992">
    <property type="entry name" value="DIOX_N"/>
</dbReference>
<dbReference type="EMBL" id="QJKJ01016828">
    <property type="protein sequence ID" value="RDX60495.1"/>
    <property type="molecule type" value="Genomic_DNA"/>
</dbReference>
<keyword evidence="4 5" id="KW-0408">Iron</keyword>